<evidence type="ECO:0000259" key="2">
    <source>
        <dbReference type="PROSITE" id="PS51064"/>
    </source>
</evidence>
<dbReference type="InterPro" id="IPR050996">
    <property type="entry name" value="Docking_Protein_DOK"/>
</dbReference>
<dbReference type="EMBL" id="JACEEZ010000817">
    <property type="protein sequence ID" value="KAG0729805.1"/>
    <property type="molecule type" value="Genomic_DNA"/>
</dbReference>
<keyword evidence="3" id="KW-0675">Receptor</keyword>
<reference evidence="3" key="1">
    <citation type="submission" date="2020-07" db="EMBL/GenBank/DDBJ databases">
        <title>The High-quality genome of the commercially important snow crab, Chionoecetes opilio.</title>
        <authorList>
            <person name="Jeong J.-H."/>
            <person name="Ryu S."/>
        </authorList>
    </citation>
    <scope>NUCLEOTIDE SEQUENCE</scope>
    <source>
        <strain evidence="3">MADBK_172401_WGS</strain>
        <tissue evidence="3">Digestive gland</tissue>
    </source>
</reference>
<sequence length="192" mass="21506">MASEGLPGGGTLPAQGPPTTHRRGFLCSDVRFPMLPMEESQFLVRLNPDTQEKFQVSDEGEAGEKGPWVRLLLKTDRLVVVREGRSWEWKLGCLRRYGHSKSDFYFESGRKSRTGEGMFAFDTDQGEKIHAKVAMMKEFCQFDLYCQLGLIPILTGESPSRVRSFKTRNEKASGQQGNREASGRPNSTGSLP</sequence>
<evidence type="ECO:0000313" key="4">
    <source>
        <dbReference type="Proteomes" id="UP000770661"/>
    </source>
</evidence>
<organism evidence="3 4">
    <name type="scientific">Chionoecetes opilio</name>
    <name type="common">Atlantic snow crab</name>
    <name type="synonym">Cancer opilio</name>
    <dbReference type="NCBI Taxonomy" id="41210"/>
    <lineage>
        <taxon>Eukaryota</taxon>
        <taxon>Metazoa</taxon>
        <taxon>Ecdysozoa</taxon>
        <taxon>Arthropoda</taxon>
        <taxon>Crustacea</taxon>
        <taxon>Multicrustacea</taxon>
        <taxon>Malacostraca</taxon>
        <taxon>Eumalacostraca</taxon>
        <taxon>Eucarida</taxon>
        <taxon>Decapoda</taxon>
        <taxon>Pleocyemata</taxon>
        <taxon>Brachyura</taxon>
        <taxon>Eubrachyura</taxon>
        <taxon>Majoidea</taxon>
        <taxon>Majidae</taxon>
        <taxon>Chionoecetes</taxon>
    </lineage>
</organism>
<dbReference type="InterPro" id="IPR002404">
    <property type="entry name" value="IRS_PTB"/>
</dbReference>
<protein>
    <submittedName>
        <fullName evidence="3">Fibroblast growth factor receptor substrate 2</fullName>
    </submittedName>
</protein>
<dbReference type="PANTHER" id="PTHR21258:SF62">
    <property type="entry name" value="INSULIN RECEPTOR SUBSTRATE 1"/>
    <property type="match status" value="1"/>
</dbReference>
<dbReference type="GO" id="GO:0007169">
    <property type="term" value="P:cell surface receptor protein tyrosine kinase signaling pathway"/>
    <property type="evidence" value="ECO:0007669"/>
    <property type="project" value="TreeGrafter"/>
</dbReference>
<feature type="compositionally biased region" description="Gly residues" evidence="1">
    <location>
        <begin position="1"/>
        <end position="11"/>
    </location>
</feature>
<feature type="region of interest" description="Disordered" evidence="1">
    <location>
        <begin position="1"/>
        <end position="21"/>
    </location>
</feature>
<feature type="region of interest" description="Disordered" evidence="1">
    <location>
        <begin position="160"/>
        <end position="192"/>
    </location>
</feature>
<dbReference type="PROSITE" id="PS51064">
    <property type="entry name" value="IRS_PTB"/>
    <property type="match status" value="1"/>
</dbReference>
<dbReference type="InterPro" id="IPR011993">
    <property type="entry name" value="PH-like_dom_sf"/>
</dbReference>
<dbReference type="SUPFAM" id="SSF50729">
    <property type="entry name" value="PH domain-like"/>
    <property type="match status" value="1"/>
</dbReference>
<proteinExistence type="predicted"/>
<accession>A0A8J4YMZ4</accession>
<name>A0A8J4YMZ4_CHIOP</name>
<evidence type="ECO:0000256" key="1">
    <source>
        <dbReference type="SAM" id="MobiDB-lite"/>
    </source>
</evidence>
<dbReference type="Proteomes" id="UP000770661">
    <property type="component" value="Unassembled WGS sequence"/>
</dbReference>
<dbReference type="AlphaFoldDB" id="A0A8J4YMZ4"/>
<dbReference type="SMART" id="SM01244">
    <property type="entry name" value="IRS"/>
    <property type="match status" value="1"/>
</dbReference>
<feature type="compositionally biased region" description="Polar residues" evidence="1">
    <location>
        <begin position="172"/>
        <end position="192"/>
    </location>
</feature>
<dbReference type="OrthoDB" id="6243387at2759"/>
<dbReference type="GO" id="GO:0005737">
    <property type="term" value="C:cytoplasm"/>
    <property type="evidence" value="ECO:0007669"/>
    <property type="project" value="TreeGrafter"/>
</dbReference>
<dbReference type="Gene3D" id="2.30.29.30">
    <property type="entry name" value="Pleckstrin-homology domain (PH domain)/Phosphotyrosine-binding domain (PTB)"/>
    <property type="match status" value="1"/>
</dbReference>
<evidence type="ECO:0000313" key="3">
    <source>
        <dbReference type="EMBL" id="KAG0729805.1"/>
    </source>
</evidence>
<feature type="domain" description="IRS-type PTB" evidence="2">
    <location>
        <begin position="43"/>
        <end position="147"/>
    </location>
</feature>
<dbReference type="Pfam" id="PF02174">
    <property type="entry name" value="IRS"/>
    <property type="match status" value="1"/>
</dbReference>
<gene>
    <name evidence="3" type="primary">Frs2</name>
    <name evidence="3" type="ORF">GWK47_029590</name>
</gene>
<dbReference type="PANTHER" id="PTHR21258">
    <property type="entry name" value="DOCKING PROTEIN RELATED"/>
    <property type="match status" value="1"/>
</dbReference>
<keyword evidence="4" id="KW-1185">Reference proteome</keyword>
<dbReference type="SMART" id="SM00310">
    <property type="entry name" value="PTBI"/>
    <property type="match status" value="1"/>
</dbReference>
<comment type="caution">
    <text evidence="3">The sequence shown here is derived from an EMBL/GenBank/DDBJ whole genome shotgun (WGS) entry which is preliminary data.</text>
</comment>